<evidence type="ECO:0000313" key="1">
    <source>
        <dbReference type="EMBL" id="GAA3716465.1"/>
    </source>
</evidence>
<accession>A0ABP7EAJ9</accession>
<name>A0ABP7EAJ9_9STAP</name>
<dbReference type="SUPFAM" id="SSF159501">
    <property type="entry name" value="EreA/ChaN-like"/>
    <property type="match status" value="1"/>
</dbReference>
<organism evidence="1 2">
    <name type="scientific">Salinicoccus jeotgali</name>
    <dbReference type="NCBI Taxonomy" id="381634"/>
    <lineage>
        <taxon>Bacteria</taxon>
        <taxon>Bacillati</taxon>
        <taxon>Bacillota</taxon>
        <taxon>Bacilli</taxon>
        <taxon>Bacillales</taxon>
        <taxon>Staphylococcaceae</taxon>
        <taxon>Salinicoccus</taxon>
    </lineage>
</organism>
<dbReference type="Gene3D" id="3.40.1660.10">
    <property type="entry name" value="EreA-like (biosynthetic domain)"/>
    <property type="match status" value="1"/>
</dbReference>
<sequence length="140" mass="16263">MTKDDKAIVWVANGHSNYDVTSIEYTNELFVEQKRSERVESLGALLRESDYSVYNVGLFHNEADSYALVSEDYVTPRKEKDEALEGYIGNRVQSDVFIDFASSDFIEENQYTVFWEGFFDSKMVPQEQFDGLIYIDHINK</sequence>
<dbReference type="EMBL" id="BAABCK010000012">
    <property type="protein sequence ID" value="GAA3716465.1"/>
    <property type="molecule type" value="Genomic_DNA"/>
</dbReference>
<protein>
    <submittedName>
        <fullName evidence="1">Uncharacterized protein</fullName>
    </submittedName>
</protein>
<keyword evidence="2" id="KW-1185">Reference proteome</keyword>
<gene>
    <name evidence="1" type="ORF">GCM10022378_03410</name>
</gene>
<evidence type="ECO:0000313" key="2">
    <source>
        <dbReference type="Proteomes" id="UP001500920"/>
    </source>
</evidence>
<comment type="caution">
    <text evidence="1">The sequence shown here is derived from an EMBL/GenBank/DDBJ whole genome shotgun (WGS) entry which is preliminary data.</text>
</comment>
<dbReference type="Proteomes" id="UP001500920">
    <property type="component" value="Unassembled WGS sequence"/>
</dbReference>
<proteinExistence type="predicted"/>
<reference evidence="2" key="1">
    <citation type="journal article" date="2019" name="Int. J. Syst. Evol. Microbiol.">
        <title>The Global Catalogue of Microorganisms (GCM) 10K type strain sequencing project: providing services to taxonomists for standard genome sequencing and annotation.</title>
        <authorList>
            <consortium name="The Broad Institute Genomics Platform"/>
            <consortium name="The Broad Institute Genome Sequencing Center for Infectious Disease"/>
            <person name="Wu L."/>
            <person name="Ma J."/>
        </authorList>
    </citation>
    <scope>NUCLEOTIDE SEQUENCE [LARGE SCALE GENOMIC DNA]</scope>
    <source>
        <strain evidence="2">JCM 16981</strain>
    </source>
</reference>